<dbReference type="Pfam" id="PF21107">
    <property type="entry name" value="STPRs"/>
    <property type="match status" value="1"/>
</dbReference>
<keyword evidence="1" id="KW-0547">Nucleotide-binding</keyword>
<keyword evidence="5" id="KW-1185">Reference proteome</keyword>
<proteinExistence type="inferred from homology"/>
<keyword evidence="1" id="KW-0378">Hydrolase</keyword>
<feature type="compositionally biased region" description="Basic and acidic residues" evidence="2">
    <location>
        <begin position="25"/>
        <end position="194"/>
    </location>
</feature>
<dbReference type="InterPro" id="IPR038765">
    <property type="entry name" value="Papain-like_cys_pep_sf"/>
</dbReference>
<dbReference type="EMBL" id="NIVC01001722">
    <property type="protein sequence ID" value="PAA64736.1"/>
    <property type="molecule type" value="Genomic_DNA"/>
</dbReference>
<evidence type="ECO:0000313" key="4">
    <source>
        <dbReference type="EMBL" id="PAA64736.1"/>
    </source>
</evidence>
<dbReference type="STRING" id="282301.A0A267ETE1"/>
<organism evidence="4 5">
    <name type="scientific">Macrostomum lignano</name>
    <dbReference type="NCBI Taxonomy" id="282301"/>
    <lineage>
        <taxon>Eukaryota</taxon>
        <taxon>Metazoa</taxon>
        <taxon>Spiralia</taxon>
        <taxon>Lophotrochozoa</taxon>
        <taxon>Platyhelminthes</taxon>
        <taxon>Rhabditophora</taxon>
        <taxon>Macrostomorpha</taxon>
        <taxon>Macrostomida</taxon>
        <taxon>Macrostomidae</taxon>
        <taxon>Macrostomum</taxon>
    </lineage>
</organism>
<dbReference type="PROSITE" id="PS50802">
    <property type="entry name" value="OTU"/>
    <property type="match status" value="1"/>
</dbReference>
<dbReference type="Pfam" id="PF14214">
    <property type="entry name" value="Helitron_like_N"/>
    <property type="match status" value="1"/>
</dbReference>
<keyword evidence="1" id="KW-0234">DNA repair</keyword>
<dbReference type="GO" id="GO:0006310">
    <property type="term" value="P:DNA recombination"/>
    <property type="evidence" value="ECO:0007669"/>
    <property type="project" value="UniProtKB-KW"/>
</dbReference>
<dbReference type="GO" id="GO:0005524">
    <property type="term" value="F:ATP binding"/>
    <property type="evidence" value="ECO:0007669"/>
    <property type="project" value="UniProtKB-KW"/>
</dbReference>
<feature type="region of interest" description="Disordered" evidence="2">
    <location>
        <begin position="998"/>
        <end position="1024"/>
    </location>
</feature>
<dbReference type="SUPFAM" id="SSF52540">
    <property type="entry name" value="P-loop containing nucleoside triphosphate hydrolases"/>
    <property type="match status" value="2"/>
</dbReference>
<protein>
    <recommendedName>
        <fullName evidence="1">ATP-dependent DNA helicase</fullName>
        <ecNumber evidence="1">5.6.2.3</ecNumber>
    </recommendedName>
</protein>
<comment type="similarity">
    <text evidence="1">Belongs to the helicase family.</text>
</comment>
<dbReference type="Proteomes" id="UP000215902">
    <property type="component" value="Unassembled WGS sequence"/>
</dbReference>
<keyword evidence="1" id="KW-0233">DNA recombination</keyword>
<sequence length="1785" mass="201444">MARRGTSALKKSRDAKKKRQQESAVQREERLAELRQQKAERTAMETDAQREERLAGLRQQKAERTAMETDAQREERLAELRQQKAERTAMETDAQREERLAELRQQKAERTAMETDAQREERLAGLRQQKAERTAMETDAQREERLAGHRQQEAERRATETDAQREERRSGDRTRAEKRRASETEEQRRARVEAEQIRRRGVSAGRFDSSELATPSVVPFDALRIIRIPGDGNCFFYAVCDQLQGTPLETDAASLRHELTSRVVQIMPELIEQGFVLPENADFIVDSSFSEGTYVPDEVVPLLSRCFNVDLAIYQENGTVLQYCMSPLQPPIAIVRILLRHEHYESLRFANPIPVSEPIVDAEEPRLTQQNAGHFGARPAQERPERIIRPEAPAHNCGPMDRACDQCGALLWCSETRNFCCAKGKVKLPSRTVPQVLADLYLGRHRLSAEFLTNIRSYNSALHLTSLGAKLRLVPGWCPSFIISGQLHHNTAPLFAEDSAEPHGWQVYFNDRELESRQSLSQKVKPELLELLQTLLHECNGYVRSLRAVAHRISQDPELGDARIVIHPDRRPSGEHIRRYNLPTANEVGILIVEDNENTPASRDVVIQLRGGGSQRISETHRSYDPLEYVLLFPNGEDGWHPELLMSNGKKLTPMKYYASEIMVRAGQFSVLHYGRRLFQQYLVDMCAKIEAERLLYLRTHQQDLRSETYSGLRDALFAADGRSTDRDPSDIGKPAHVLLSSSFVGGPRYLMERLQDAMTYVHKFGKPDLFVTATCNPKWPEISAQLLPGQRAEDRPDIVSRVFEMKKKALLAQLTKRYGKEAAHVCSLEYQKRGLPHVHFLLWLVSGQRVTPDRYDDIVSAEIPDPEQQPVLYELVKTHMIHGPCGKENPACPCMENGECSKGFPKEFQQVTLTSDTGYPLYRRLSPEMGGFTVDKLFKGRSIRMDNRWVVPYSPDLLLQFACHLNVEVCATVKSVKYVIKYLLKGGDMATFKVDANRNSTEPREQAVGNQQPTQTTRNEPRRDEIKEYLSARYIGPMEAVNTILGFEVHNRFPAVIRLCVHKSEEQLVYFNEGTARAKARTPKDSTLTAFFKLCRIDEFAGSLLYTEVPSYFVWHSSEREWRRAKQGVRVDGHPGVVRNKNVARMYTVSPRAGDLFYVRMLLLNVRGPTSFEALQTVDGVVHPSAKAACMALGLLQRDDHWRRCLAEAVQSRMPRALRHLLAVILIWGEPEDGSDLWCSFAEDLSEDLRFHHRDLSTEEITDLALRELQSMLISMGGRSLPEYGLPAASVTPQDGPMQFDTVEQALITEARLPMLTDEQKAVYESVTQNLVDGTSGLHFLDAPAGTGKTFLLEVLLAFVRSRGEVALAVAASGIAATLLPGGQTAHSTFKIPIRAIRSSKDVCAVGAQSKQAAVFRTVRLIVWDEISMTNRKDLEAVDRCLRDVRKQDVPFGGVVFVCAGDFRQLLPVVVHGTRANSVMACVSRSPLWKFFRRHRLTRNIRLLSSSDSATYLRYTELLKQIGSGTIEQDAEEKVSLPAEIIISAEAPLNDLINFVYPSFEASVERDGYFASRAILAPYNDSVDAINETCLGMFPGSLREYRSIDSVADEDAATHFPPELLNQLDAPNFPIHLLRLKVGMPVVLLRNINPPRLCNGTRLIILAMGENVLRCKIAAGQFTGDEILLPRIPLIPSNADLPVSFKRLQFPVKPSFCLTIHKSQGQSLDTVGVTCQSVASRMASCTRRCHEQRTRQMFASGFREQGPETLCFQKFSLKTNLFIVKNEG</sequence>
<dbReference type="InterPro" id="IPR025476">
    <property type="entry name" value="Helitron_helicase-like"/>
</dbReference>
<dbReference type="InterPro" id="IPR048998">
    <property type="entry name" value="STPR"/>
</dbReference>
<dbReference type="PANTHER" id="PTHR10492:SF57">
    <property type="entry name" value="ATP-DEPENDENT DNA HELICASE"/>
    <property type="match status" value="1"/>
</dbReference>
<comment type="cofactor">
    <cofactor evidence="1">
        <name>Mg(2+)</name>
        <dbReference type="ChEBI" id="CHEBI:18420"/>
    </cofactor>
</comment>
<dbReference type="InterPro" id="IPR010285">
    <property type="entry name" value="DNA_helicase_pif1-like_DEAD"/>
</dbReference>
<dbReference type="InterPro" id="IPR049163">
    <property type="entry name" value="Pif1-like_2B_dom"/>
</dbReference>
<dbReference type="GO" id="GO:0043139">
    <property type="term" value="F:5'-3' DNA helicase activity"/>
    <property type="evidence" value="ECO:0007669"/>
    <property type="project" value="UniProtKB-EC"/>
</dbReference>
<evidence type="ECO:0000259" key="3">
    <source>
        <dbReference type="PROSITE" id="PS50802"/>
    </source>
</evidence>
<evidence type="ECO:0000256" key="2">
    <source>
        <dbReference type="SAM" id="MobiDB-lite"/>
    </source>
</evidence>
<dbReference type="OrthoDB" id="6145593at2759"/>
<reference evidence="4 5" key="1">
    <citation type="submission" date="2017-06" db="EMBL/GenBank/DDBJ databases">
        <title>A platform for efficient transgenesis in Macrostomum lignano, a flatworm model organism for stem cell research.</title>
        <authorList>
            <person name="Berezikov E."/>
        </authorList>
    </citation>
    <scope>NUCLEOTIDE SEQUENCE [LARGE SCALE GENOMIC DNA]</scope>
    <source>
        <strain evidence="4">DV1</strain>
        <tissue evidence="4">Whole organism</tissue>
    </source>
</reference>
<comment type="caution">
    <text evidence="4">The sequence shown here is derived from an EMBL/GenBank/DDBJ whole genome shotgun (WGS) entry which is preliminary data.</text>
</comment>
<dbReference type="SUPFAM" id="SSF54001">
    <property type="entry name" value="Cysteine proteinases"/>
    <property type="match status" value="1"/>
</dbReference>
<feature type="region of interest" description="Disordered" evidence="2">
    <location>
        <begin position="1"/>
        <end position="194"/>
    </location>
</feature>
<dbReference type="EC" id="5.6.2.3" evidence="1"/>
<dbReference type="InterPro" id="IPR027417">
    <property type="entry name" value="P-loop_NTPase"/>
</dbReference>
<dbReference type="Pfam" id="PF05970">
    <property type="entry name" value="PIF1"/>
    <property type="match status" value="1"/>
</dbReference>
<dbReference type="GO" id="GO:0000723">
    <property type="term" value="P:telomere maintenance"/>
    <property type="evidence" value="ECO:0007669"/>
    <property type="project" value="InterPro"/>
</dbReference>
<gene>
    <name evidence="4" type="ORF">BOX15_Mlig018015g1</name>
</gene>
<dbReference type="GO" id="GO:0006281">
    <property type="term" value="P:DNA repair"/>
    <property type="evidence" value="ECO:0007669"/>
    <property type="project" value="UniProtKB-KW"/>
</dbReference>
<keyword evidence="1" id="KW-0067">ATP-binding</keyword>
<dbReference type="InterPro" id="IPR003323">
    <property type="entry name" value="OTU_dom"/>
</dbReference>
<evidence type="ECO:0000256" key="1">
    <source>
        <dbReference type="RuleBase" id="RU363044"/>
    </source>
</evidence>
<feature type="domain" description="OTU" evidence="3">
    <location>
        <begin position="223"/>
        <end position="350"/>
    </location>
</feature>
<dbReference type="PANTHER" id="PTHR10492">
    <property type="match status" value="1"/>
</dbReference>
<dbReference type="Pfam" id="PF21530">
    <property type="entry name" value="Pif1_2B_dom"/>
    <property type="match status" value="1"/>
</dbReference>
<evidence type="ECO:0000313" key="5">
    <source>
        <dbReference type="Proteomes" id="UP000215902"/>
    </source>
</evidence>
<name>A0A267ETE1_9PLAT</name>
<keyword evidence="1" id="KW-0227">DNA damage</keyword>
<dbReference type="Gene3D" id="3.90.70.80">
    <property type="match status" value="1"/>
</dbReference>
<feature type="compositionally biased region" description="Polar residues" evidence="2">
    <location>
        <begin position="1009"/>
        <end position="1019"/>
    </location>
</feature>
<dbReference type="Gene3D" id="3.40.50.300">
    <property type="entry name" value="P-loop containing nucleotide triphosphate hydrolases"/>
    <property type="match status" value="1"/>
</dbReference>
<keyword evidence="1" id="KW-0347">Helicase</keyword>
<dbReference type="GO" id="GO:0016887">
    <property type="term" value="F:ATP hydrolysis activity"/>
    <property type="evidence" value="ECO:0007669"/>
    <property type="project" value="RHEA"/>
</dbReference>
<comment type="catalytic activity">
    <reaction evidence="1">
        <text>ATP + H2O = ADP + phosphate + H(+)</text>
        <dbReference type="Rhea" id="RHEA:13065"/>
        <dbReference type="ChEBI" id="CHEBI:15377"/>
        <dbReference type="ChEBI" id="CHEBI:15378"/>
        <dbReference type="ChEBI" id="CHEBI:30616"/>
        <dbReference type="ChEBI" id="CHEBI:43474"/>
        <dbReference type="ChEBI" id="CHEBI:456216"/>
        <dbReference type="EC" id="5.6.2.3"/>
    </reaction>
</comment>
<dbReference type="CDD" id="cd22744">
    <property type="entry name" value="OTU"/>
    <property type="match status" value="1"/>
</dbReference>
<accession>A0A267ETE1</accession>